<gene>
    <name evidence="2" type="ORF">LCGC14_1795060</name>
</gene>
<feature type="compositionally biased region" description="Basic and acidic residues" evidence="1">
    <location>
        <begin position="96"/>
        <end position="108"/>
    </location>
</feature>
<reference evidence="2" key="1">
    <citation type="journal article" date="2015" name="Nature">
        <title>Complex archaea that bridge the gap between prokaryotes and eukaryotes.</title>
        <authorList>
            <person name="Spang A."/>
            <person name="Saw J.H."/>
            <person name="Jorgensen S.L."/>
            <person name="Zaremba-Niedzwiedzka K."/>
            <person name="Martijn J."/>
            <person name="Lind A.E."/>
            <person name="van Eijk R."/>
            <person name="Schleper C."/>
            <person name="Guy L."/>
            <person name="Ettema T.J."/>
        </authorList>
    </citation>
    <scope>NUCLEOTIDE SEQUENCE</scope>
</reference>
<feature type="region of interest" description="Disordered" evidence="1">
    <location>
        <begin position="60"/>
        <end position="227"/>
    </location>
</feature>
<evidence type="ECO:0000313" key="2">
    <source>
        <dbReference type="EMBL" id="KKM01374.1"/>
    </source>
</evidence>
<proteinExistence type="predicted"/>
<feature type="compositionally biased region" description="Polar residues" evidence="1">
    <location>
        <begin position="195"/>
        <end position="209"/>
    </location>
</feature>
<sequence length="339" mass="36363">MGLKGKSYDPVSVWVWCPYCECCGPAASTDEGAFNAWNAMDRLESATEGGDALVRTTRPTVLTGGGSQAEAGPPPRNICPTCGSRKPSSRSLGHMSCRDAFHSKDSHEPGQPSRGKSTRKADADKPGVQETELSEDTALSPSHTDEPSAEAAPAHENQSSTDGAGGVVGHAGRAGTQGELGAVRETVRGLGNAKAKNSQAVNRIHQSGFESRPAPTPPDSREGPTEDPLFNRLHAWWTGHGGACRNVTFALGQMDSSIPEAFWKAGIVRKSPLPLPSDIEWRKLFEKSWIDNGWDAAFAAGRQAGELQLWLRDYDPRGTAGEWKTRAAEPKKPKLTREL</sequence>
<organism evidence="2">
    <name type="scientific">marine sediment metagenome</name>
    <dbReference type="NCBI Taxonomy" id="412755"/>
    <lineage>
        <taxon>unclassified sequences</taxon>
        <taxon>metagenomes</taxon>
        <taxon>ecological metagenomes</taxon>
    </lineage>
</organism>
<protein>
    <submittedName>
        <fullName evidence="2">Uncharacterized protein</fullName>
    </submittedName>
</protein>
<accession>A0A0F9GRA5</accession>
<feature type="region of interest" description="Disordered" evidence="1">
    <location>
        <begin position="317"/>
        <end position="339"/>
    </location>
</feature>
<evidence type="ECO:0000256" key="1">
    <source>
        <dbReference type="SAM" id="MobiDB-lite"/>
    </source>
</evidence>
<dbReference type="EMBL" id="LAZR01017212">
    <property type="protein sequence ID" value="KKM01374.1"/>
    <property type="molecule type" value="Genomic_DNA"/>
</dbReference>
<comment type="caution">
    <text evidence="2">The sequence shown here is derived from an EMBL/GenBank/DDBJ whole genome shotgun (WGS) entry which is preliminary data.</text>
</comment>
<name>A0A0F9GRA5_9ZZZZ</name>
<feature type="compositionally biased region" description="Basic and acidic residues" evidence="1">
    <location>
        <begin position="323"/>
        <end position="339"/>
    </location>
</feature>
<dbReference type="AlphaFoldDB" id="A0A0F9GRA5"/>